<dbReference type="InterPro" id="IPR011010">
    <property type="entry name" value="DNA_brk_join_enz"/>
</dbReference>
<dbReference type="SUPFAM" id="SSF47823">
    <property type="entry name" value="lambda integrase-like, N-terminal domain"/>
    <property type="match status" value="1"/>
</dbReference>
<evidence type="ECO:0000313" key="15">
    <source>
        <dbReference type="Proteomes" id="UP000242175"/>
    </source>
</evidence>
<comment type="subcellular location">
    <subcellularLocation>
        <location evidence="1 11">Cytoplasm</location>
    </subcellularLocation>
</comment>
<feature type="active site" description="O-(3'-phospho-DNA)-tyrosine intermediate" evidence="11">
    <location>
        <position position="263"/>
    </location>
</feature>
<dbReference type="Gene3D" id="1.10.150.130">
    <property type="match status" value="1"/>
</dbReference>
<dbReference type="Proteomes" id="UP000242175">
    <property type="component" value="Chromosome large"/>
</dbReference>
<feature type="active site" evidence="11">
    <location>
        <position position="231"/>
    </location>
</feature>
<dbReference type="GO" id="GO:0003677">
    <property type="term" value="F:DNA binding"/>
    <property type="evidence" value="ECO:0007669"/>
    <property type="project" value="UniProtKB-UniRule"/>
</dbReference>
<dbReference type="Pfam" id="PF00589">
    <property type="entry name" value="Phage_integrase"/>
    <property type="match status" value="1"/>
</dbReference>
<evidence type="ECO:0000256" key="10">
    <source>
        <dbReference type="ARBA" id="ARBA00023306"/>
    </source>
</evidence>
<evidence type="ECO:0000256" key="6">
    <source>
        <dbReference type="ARBA" id="ARBA00022829"/>
    </source>
</evidence>
<keyword evidence="8 11" id="KW-0238">DNA-binding</keyword>
<comment type="subunit">
    <text evidence="11">Forms a cyclic heterotetrameric complex composed of two molecules of XerC and two molecules of XerD.</text>
</comment>
<keyword evidence="15" id="KW-1185">Reference proteome</keyword>
<evidence type="ECO:0000256" key="5">
    <source>
        <dbReference type="ARBA" id="ARBA00022618"/>
    </source>
</evidence>
<dbReference type="PANTHER" id="PTHR30349">
    <property type="entry name" value="PHAGE INTEGRASE-RELATED"/>
    <property type="match status" value="1"/>
</dbReference>
<dbReference type="PANTHER" id="PTHR30349:SF90">
    <property type="entry name" value="TYROSINE RECOMBINASE XERD"/>
    <property type="match status" value="1"/>
</dbReference>
<dbReference type="InterPro" id="IPR011932">
    <property type="entry name" value="Recomb_XerD"/>
</dbReference>
<accession>A0A220VEM3</accession>
<dbReference type="NCBIfam" id="TIGR02225">
    <property type="entry name" value="recomb_XerD"/>
    <property type="match status" value="1"/>
</dbReference>
<feature type="domain" description="Tyr recombinase" evidence="12">
    <location>
        <begin position="92"/>
        <end position="276"/>
    </location>
</feature>
<dbReference type="KEGG" id="pmai:CF386_04675"/>
<reference evidence="14 15" key="1">
    <citation type="journal article" date="2016" name="Int. J. Syst. Evol. Microbiol.">
        <title>Paraphotobacterium marinum gen. nov., sp. nov., a member of the family Vibrionaceae, isolated from surface seawater.</title>
        <authorList>
            <person name="Huang Z."/>
            <person name="Dong C."/>
            <person name="Shao Z."/>
        </authorList>
    </citation>
    <scope>NUCLEOTIDE SEQUENCE [LARGE SCALE GENOMIC DNA]</scope>
    <source>
        <strain evidence="14 15">NSCS20N07D</strain>
    </source>
</reference>
<evidence type="ECO:0000256" key="4">
    <source>
        <dbReference type="ARBA" id="ARBA00022490"/>
    </source>
</evidence>
<keyword evidence="9 11" id="KW-0233">DNA recombination</keyword>
<sequence length="283" mass="32927">MEKNASENTLFSYRNDFKKLLFWLQTKKLHLLSVTSEDLKDYMHDLFENNLKGTTRARSLSSLKSLFQYLYREKYREDDPTSIMHSPKLPQRLPKNISEEEVDSILKQPNIQSPVELRDKAMIELLYATGLRVSELINLTIENLSLSQGVVRVIGKGNKERLVPLGEESIDWLEKYLKTGRPSLQKDNTSDIVFLSKRSSKMTRQTFWYRIKYYALKAGIKEDKISPHVLRHAFATHLLNNGADLRVVQMLLGHSDLSTTQIYTHVANERLKSIHLEHHPRSF</sequence>
<dbReference type="PROSITE" id="PS51900">
    <property type="entry name" value="CB"/>
    <property type="match status" value="1"/>
</dbReference>
<feature type="active site" evidence="11">
    <location>
        <position position="228"/>
    </location>
</feature>
<dbReference type="HAMAP" id="MF_01808">
    <property type="entry name" value="Recomb_XerC_XerD"/>
    <property type="match status" value="1"/>
</dbReference>
<dbReference type="SUPFAM" id="SSF56349">
    <property type="entry name" value="DNA breaking-rejoining enzymes"/>
    <property type="match status" value="1"/>
</dbReference>
<evidence type="ECO:0000256" key="7">
    <source>
        <dbReference type="ARBA" id="ARBA00022908"/>
    </source>
</evidence>
<evidence type="ECO:0000256" key="8">
    <source>
        <dbReference type="ARBA" id="ARBA00023125"/>
    </source>
</evidence>
<evidence type="ECO:0000259" key="13">
    <source>
        <dbReference type="PROSITE" id="PS51900"/>
    </source>
</evidence>
<dbReference type="GO" id="GO:0007059">
    <property type="term" value="P:chromosome segregation"/>
    <property type="evidence" value="ECO:0007669"/>
    <property type="project" value="UniProtKB-UniRule"/>
</dbReference>
<keyword evidence="10 11" id="KW-0131">Cell cycle</keyword>
<dbReference type="InterPro" id="IPR044068">
    <property type="entry name" value="CB"/>
</dbReference>
<dbReference type="InterPro" id="IPR013762">
    <property type="entry name" value="Integrase-like_cat_sf"/>
</dbReference>
<dbReference type="PROSITE" id="PS51898">
    <property type="entry name" value="TYR_RECOMBINASE"/>
    <property type="match status" value="1"/>
</dbReference>
<keyword evidence="4 11" id="KW-0963">Cytoplasm</keyword>
<dbReference type="RefSeq" id="WP_089073762.1">
    <property type="nucleotide sequence ID" value="NZ_CBCSAM010000001.1"/>
</dbReference>
<organism evidence="14 15">
    <name type="scientific">Paraphotobacterium marinum</name>
    <dbReference type="NCBI Taxonomy" id="1755811"/>
    <lineage>
        <taxon>Bacteria</taxon>
        <taxon>Pseudomonadati</taxon>
        <taxon>Pseudomonadota</taxon>
        <taxon>Gammaproteobacteria</taxon>
        <taxon>Vibrionales</taxon>
        <taxon>Vibrionaceae</taxon>
        <taxon>Paraphotobacterium</taxon>
    </lineage>
</organism>
<dbReference type="InterPro" id="IPR010998">
    <property type="entry name" value="Integrase_recombinase_N"/>
</dbReference>
<keyword evidence="6 11" id="KW-0159">Chromosome partition</keyword>
<feature type="domain" description="Core-binding (CB)" evidence="13">
    <location>
        <begin position="1"/>
        <end position="71"/>
    </location>
</feature>
<feature type="active site" evidence="11">
    <location>
        <position position="254"/>
    </location>
</feature>
<dbReference type="HAMAP" id="MF_01807">
    <property type="entry name" value="Recomb_XerD"/>
    <property type="match status" value="1"/>
</dbReference>
<comment type="function">
    <text evidence="11">Site-specific tyrosine recombinase, which acts by catalyzing the cutting and rejoining of the recombining DNA molecules. The XerC-XerD complex is essential to convert dimers of the bacterial chromosome into monomers to permit their segregation at cell division. It also contributes to the segregational stability of plasmids.</text>
</comment>
<evidence type="ECO:0000313" key="14">
    <source>
        <dbReference type="EMBL" id="ASK78854.1"/>
    </source>
</evidence>
<evidence type="ECO:0000256" key="11">
    <source>
        <dbReference type="HAMAP-Rule" id="MF_01807"/>
    </source>
</evidence>
<dbReference type="AlphaFoldDB" id="A0A220VEM3"/>
<dbReference type="InterPro" id="IPR002104">
    <property type="entry name" value="Integrase_catalytic"/>
</dbReference>
<dbReference type="GO" id="GO:0009037">
    <property type="term" value="F:tyrosine-based site-specific recombinase activity"/>
    <property type="evidence" value="ECO:0007669"/>
    <property type="project" value="UniProtKB-UniRule"/>
</dbReference>
<proteinExistence type="inferred from homology"/>
<dbReference type="NCBIfam" id="NF001399">
    <property type="entry name" value="PRK00283.1"/>
    <property type="match status" value="1"/>
</dbReference>
<dbReference type="EMBL" id="CP022355">
    <property type="protein sequence ID" value="ASK78854.1"/>
    <property type="molecule type" value="Genomic_DNA"/>
</dbReference>
<comment type="similarity">
    <text evidence="2 11">Belongs to the 'phage' integrase family. XerD subfamily.</text>
</comment>
<evidence type="ECO:0000259" key="12">
    <source>
        <dbReference type="PROSITE" id="PS51898"/>
    </source>
</evidence>
<dbReference type="InterPro" id="IPR050090">
    <property type="entry name" value="Tyrosine_recombinase_XerCD"/>
</dbReference>
<dbReference type="GO" id="GO:0051301">
    <property type="term" value="P:cell division"/>
    <property type="evidence" value="ECO:0007669"/>
    <property type="project" value="UniProtKB-KW"/>
</dbReference>
<dbReference type="GO" id="GO:0006313">
    <property type="term" value="P:DNA transposition"/>
    <property type="evidence" value="ECO:0007669"/>
    <property type="project" value="UniProtKB-UniRule"/>
</dbReference>
<dbReference type="InterPro" id="IPR023009">
    <property type="entry name" value="Tyrosine_recombinase_XerC/XerD"/>
</dbReference>
<name>A0A220VEM3_9GAMM</name>
<evidence type="ECO:0000256" key="1">
    <source>
        <dbReference type="ARBA" id="ARBA00004496"/>
    </source>
</evidence>
<keyword evidence="5 11" id="KW-0132">Cell division</keyword>
<dbReference type="Pfam" id="PF02899">
    <property type="entry name" value="Phage_int_SAM_1"/>
    <property type="match status" value="1"/>
</dbReference>
<dbReference type="InterPro" id="IPR004107">
    <property type="entry name" value="Integrase_SAM-like_N"/>
</dbReference>
<evidence type="ECO:0000256" key="3">
    <source>
        <dbReference type="ARBA" id="ARBA00015810"/>
    </source>
</evidence>
<dbReference type="CDD" id="cd00798">
    <property type="entry name" value="INT_XerDC_C"/>
    <property type="match status" value="1"/>
</dbReference>
<dbReference type="Gene3D" id="1.10.443.10">
    <property type="entry name" value="Intergrase catalytic core"/>
    <property type="match status" value="1"/>
</dbReference>
<dbReference type="GO" id="GO:0005737">
    <property type="term" value="C:cytoplasm"/>
    <property type="evidence" value="ECO:0007669"/>
    <property type="project" value="UniProtKB-SubCell"/>
</dbReference>
<gene>
    <name evidence="11 14" type="primary">xerD</name>
    <name evidence="14" type="ORF">CF386_04675</name>
</gene>
<keyword evidence="7 11" id="KW-0229">DNA integration</keyword>
<protein>
    <recommendedName>
        <fullName evidence="3 11">Tyrosine recombinase XerD</fullName>
    </recommendedName>
</protein>
<dbReference type="NCBIfam" id="NF040815">
    <property type="entry name" value="recomb_XerA_Arch"/>
    <property type="match status" value="1"/>
</dbReference>
<evidence type="ECO:0000256" key="9">
    <source>
        <dbReference type="ARBA" id="ARBA00023172"/>
    </source>
</evidence>
<evidence type="ECO:0000256" key="2">
    <source>
        <dbReference type="ARBA" id="ARBA00010450"/>
    </source>
</evidence>
<feature type="active site" evidence="11">
    <location>
        <position position="132"/>
    </location>
</feature>
<feature type="active site" evidence="11">
    <location>
        <position position="156"/>
    </location>
</feature>